<proteinExistence type="predicted"/>
<evidence type="ECO:0000313" key="1">
    <source>
        <dbReference type="EMBL" id="RPF49818.1"/>
    </source>
</evidence>
<dbReference type="AlphaFoldDB" id="A0A3N5BJC7"/>
<dbReference type="OrthoDB" id="2112244at2"/>
<gene>
    <name evidence="1" type="ORF">EDD75_0642</name>
</gene>
<organism evidence="1 2">
    <name type="scientific">Thermodesulfitimonas autotrophica</name>
    <dbReference type="NCBI Taxonomy" id="1894989"/>
    <lineage>
        <taxon>Bacteria</taxon>
        <taxon>Bacillati</taxon>
        <taxon>Bacillota</taxon>
        <taxon>Clostridia</taxon>
        <taxon>Thermoanaerobacterales</taxon>
        <taxon>Thermoanaerobacteraceae</taxon>
        <taxon>Thermodesulfitimonas</taxon>
    </lineage>
</organism>
<reference evidence="1 2" key="1">
    <citation type="submission" date="2018-11" db="EMBL/GenBank/DDBJ databases">
        <title>Genomic Encyclopedia of Type Strains, Phase IV (KMG-IV): sequencing the most valuable type-strain genomes for metagenomic binning, comparative biology and taxonomic classification.</title>
        <authorList>
            <person name="Goeker M."/>
        </authorList>
    </citation>
    <scope>NUCLEOTIDE SEQUENCE [LARGE SCALE GENOMIC DNA]</scope>
    <source>
        <strain evidence="1 2">DSM 102936</strain>
    </source>
</reference>
<dbReference type="Proteomes" id="UP000282654">
    <property type="component" value="Unassembled WGS sequence"/>
</dbReference>
<evidence type="ECO:0000313" key="2">
    <source>
        <dbReference type="Proteomes" id="UP000282654"/>
    </source>
</evidence>
<sequence>MERFKKYIGREIKLQCVKDSEKLAACGITCRYLPDPPEDFDEFEFACEHGGKTVLILAAVEMGKLKRLLFTVPDAADPEITRPLTEGQLQEFLAAKGEKVSEFLDHITAG</sequence>
<accession>A0A3N5BJC7</accession>
<protein>
    <submittedName>
        <fullName evidence="1">Uncharacterized protein</fullName>
    </submittedName>
</protein>
<keyword evidence="2" id="KW-1185">Reference proteome</keyword>
<comment type="caution">
    <text evidence="1">The sequence shown here is derived from an EMBL/GenBank/DDBJ whole genome shotgun (WGS) entry which is preliminary data.</text>
</comment>
<name>A0A3N5BJC7_9THEO</name>
<dbReference type="EMBL" id="RKRE01000001">
    <property type="protein sequence ID" value="RPF49818.1"/>
    <property type="molecule type" value="Genomic_DNA"/>
</dbReference>
<dbReference type="RefSeq" id="WP_123927885.1">
    <property type="nucleotide sequence ID" value="NZ_RKRE01000001.1"/>
</dbReference>